<dbReference type="PROSITE" id="PS00217">
    <property type="entry name" value="SUGAR_TRANSPORT_2"/>
    <property type="match status" value="1"/>
</dbReference>
<evidence type="ECO:0000256" key="6">
    <source>
        <dbReference type="ARBA" id="ARBA00023136"/>
    </source>
</evidence>
<comment type="similarity">
    <text evidence="2 7">Belongs to the major facilitator superfamily. Sugar transporter (TC 2.A.1.1) family.</text>
</comment>
<feature type="transmembrane region" description="Helical" evidence="9">
    <location>
        <begin position="354"/>
        <end position="373"/>
    </location>
</feature>
<sequence length="495" mass="54432">MGRKHSLYTFGIAIFAAIGTFFFGFDTGIATTTIAHQSWIEYMGRPSNGLTGAVVAVYIAGEAVGAFMQTFIGDRLGRIRFMQLMCIIVTIGVVIQTAAVNLGMFLAGRALAGIAVGGMVGTVPIYLSEISAPHHRGLIGGISGCGISFGTMASNWVGFACSYAPYGAVQWRLPLGIQIPWGIILFIGLSTFMPDSPRQLIRAGKTDKARSEFVMIRRDLDLDEAQDEFALMRAQIEFEMERELTDYKRIFQLFRHRVLVSITVQTMTSLTGVNVIQYYQTILYKSLGIEAHTILALAGVYGTCAFVSNVLATKYLTDQWGRRKMILAGLSGVIVIEIYAAVMQREFQNTDNKVGKGFAVLGIYLFVVWYYGMLNSTTWLYGAEVLPMALRSKVMGLAAASHFIVNVGVTEAGPSAFANIHENYYYVFVGCTLFFLIIAYFYFPETRHKTLEEIAAAFGDQVVSLSESDVIRDGRTKGESGDDEDVGRFPKLSGE</sequence>
<feature type="region of interest" description="Disordered" evidence="8">
    <location>
        <begin position="473"/>
        <end position="495"/>
    </location>
</feature>
<feature type="transmembrane region" description="Helical" evidence="9">
    <location>
        <begin position="325"/>
        <end position="342"/>
    </location>
</feature>
<evidence type="ECO:0000256" key="1">
    <source>
        <dbReference type="ARBA" id="ARBA00004141"/>
    </source>
</evidence>
<feature type="transmembrane region" description="Helical" evidence="9">
    <location>
        <begin position="50"/>
        <end position="72"/>
    </location>
</feature>
<protein>
    <recommendedName>
        <fullName evidence="10">Major facilitator superfamily (MFS) profile domain-containing protein</fullName>
    </recommendedName>
</protein>
<dbReference type="PANTHER" id="PTHR48022:SF11">
    <property type="entry name" value="MONOSACCHARIDE TRANSPORTER (HXT8), PUTATIVE (AFU_ORTHOLOGUE AFUA_2G08120)-RELATED"/>
    <property type="match status" value="1"/>
</dbReference>
<name>A0A6A6EVS0_9PEZI</name>
<accession>A0A6A6EVS0</accession>
<dbReference type="InterPro" id="IPR005828">
    <property type="entry name" value="MFS_sugar_transport-like"/>
</dbReference>
<feature type="transmembrane region" description="Helical" evidence="9">
    <location>
        <begin position="394"/>
        <end position="412"/>
    </location>
</feature>
<evidence type="ECO:0000256" key="5">
    <source>
        <dbReference type="ARBA" id="ARBA00022989"/>
    </source>
</evidence>
<evidence type="ECO:0000256" key="4">
    <source>
        <dbReference type="ARBA" id="ARBA00022692"/>
    </source>
</evidence>
<dbReference type="GO" id="GO:0016020">
    <property type="term" value="C:membrane"/>
    <property type="evidence" value="ECO:0007669"/>
    <property type="project" value="UniProtKB-SubCell"/>
</dbReference>
<keyword evidence="3 7" id="KW-0813">Transport</keyword>
<feature type="transmembrane region" description="Helical" evidence="9">
    <location>
        <begin position="84"/>
        <end position="104"/>
    </location>
</feature>
<evidence type="ECO:0000256" key="7">
    <source>
        <dbReference type="RuleBase" id="RU003346"/>
    </source>
</evidence>
<organism evidence="11 12">
    <name type="scientific">Cercospora zeae-maydis SCOH1-5</name>
    <dbReference type="NCBI Taxonomy" id="717836"/>
    <lineage>
        <taxon>Eukaryota</taxon>
        <taxon>Fungi</taxon>
        <taxon>Dikarya</taxon>
        <taxon>Ascomycota</taxon>
        <taxon>Pezizomycotina</taxon>
        <taxon>Dothideomycetes</taxon>
        <taxon>Dothideomycetidae</taxon>
        <taxon>Mycosphaerellales</taxon>
        <taxon>Mycosphaerellaceae</taxon>
        <taxon>Cercospora</taxon>
    </lineage>
</organism>
<dbReference type="AlphaFoldDB" id="A0A6A6EVS0"/>
<feature type="transmembrane region" description="Helical" evidence="9">
    <location>
        <begin position="258"/>
        <end position="279"/>
    </location>
</feature>
<evidence type="ECO:0000313" key="12">
    <source>
        <dbReference type="Proteomes" id="UP000799539"/>
    </source>
</evidence>
<keyword evidence="6 9" id="KW-0472">Membrane</keyword>
<dbReference type="Gene3D" id="1.20.1250.20">
    <property type="entry name" value="MFS general substrate transporter like domains"/>
    <property type="match status" value="1"/>
</dbReference>
<comment type="subcellular location">
    <subcellularLocation>
        <location evidence="1">Membrane</location>
        <topology evidence="1">Multi-pass membrane protein</topology>
    </subcellularLocation>
</comment>
<dbReference type="PRINTS" id="PR00171">
    <property type="entry name" value="SUGRTRNSPORT"/>
</dbReference>
<feature type="transmembrane region" description="Helical" evidence="9">
    <location>
        <begin position="139"/>
        <end position="159"/>
    </location>
</feature>
<dbReference type="GO" id="GO:0005351">
    <property type="term" value="F:carbohydrate:proton symporter activity"/>
    <property type="evidence" value="ECO:0007669"/>
    <property type="project" value="TreeGrafter"/>
</dbReference>
<evidence type="ECO:0000256" key="9">
    <source>
        <dbReference type="SAM" id="Phobius"/>
    </source>
</evidence>
<dbReference type="OrthoDB" id="6612291at2759"/>
<evidence type="ECO:0000256" key="8">
    <source>
        <dbReference type="SAM" id="MobiDB-lite"/>
    </source>
</evidence>
<feature type="transmembrane region" description="Helical" evidence="9">
    <location>
        <begin position="171"/>
        <end position="192"/>
    </location>
</feature>
<evidence type="ECO:0000256" key="3">
    <source>
        <dbReference type="ARBA" id="ARBA00022448"/>
    </source>
</evidence>
<feature type="transmembrane region" description="Helical" evidence="9">
    <location>
        <begin position="424"/>
        <end position="443"/>
    </location>
</feature>
<gene>
    <name evidence="11" type="ORF">CERZMDRAFT_53235</name>
</gene>
<dbReference type="InterPro" id="IPR036259">
    <property type="entry name" value="MFS_trans_sf"/>
</dbReference>
<feature type="transmembrane region" description="Helical" evidence="9">
    <location>
        <begin position="110"/>
        <end position="127"/>
    </location>
</feature>
<feature type="domain" description="Major facilitator superfamily (MFS) profile" evidence="10">
    <location>
        <begin position="12"/>
        <end position="447"/>
    </location>
</feature>
<proteinExistence type="inferred from homology"/>
<dbReference type="PROSITE" id="PS50850">
    <property type="entry name" value="MFS"/>
    <property type="match status" value="1"/>
</dbReference>
<dbReference type="InterPro" id="IPR050360">
    <property type="entry name" value="MFS_Sugar_Transporters"/>
</dbReference>
<dbReference type="InterPro" id="IPR003663">
    <property type="entry name" value="Sugar/inositol_transpt"/>
</dbReference>
<feature type="transmembrane region" description="Helical" evidence="9">
    <location>
        <begin position="7"/>
        <end position="30"/>
    </location>
</feature>
<feature type="transmembrane region" description="Helical" evidence="9">
    <location>
        <begin position="291"/>
        <end position="313"/>
    </location>
</feature>
<evidence type="ECO:0000313" key="11">
    <source>
        <dbReference type="EMBL" id="KAF2206388.1"/>
    </source>
</evidence>
<evidence type="ECO:0000256" key="2">
    <source>
        <dbReference type="ARBA" id="ARBA00010992"/>
    </source>
</evidence>
<dbReference type="FunFam" id="1.20.1250.20:FF:000134">
    <property type="entry name" value="MFS sugar transporter protein"/>
    <property type="match status" value="1"/>
</dbReference>
<dbReference type="SUPFAM" id="SSF103473">
    <property type="entry name" value="MFS general substrate transporter"/>
    <property type="match status" value="1"/>
</dbReference>
<dbReference type="InterPro" id="IPR020846">
    <property type="entry name" value="MFS_dom"/>
</dbReference>
<dbReference type="EMBL" id="ML992722">
    <property type="protein sequence ID" value="KAF2206388.1"/>
    <property type="molecule type" value="Genomic_DNA"/>
</dbReference>
<dbReference type="Proteomes" id="UP000799539">
    <property type="component" value="Unassembled WGS sequence"/>
</dbReference>
<evidence type="ECO:0000259" key="10">
    <source>
        <dbReference type="PROSITE" id="PS50850"/>
    </source>
</evidence>
<keyword evidence="5 9" id="KW-1133">Transmembrane helix</keyword>
<dbReference type="Pfam" id="PF00083">
    <property type="entry name" value="Sugar_tr"/>
    <property type="match status" value="1"/>
</dbReference>
<keyword evidence="12" id="KW-1185">Reference proteome</keyword>
<keyword evidence="4 9" id="KW-0812">Transmembrane</keyword>
<reference evidence="11" key="1">
    <citation type="journal article" date="2020" name="Stud. Mycol.">
        <title>101 Dothideomycetes genomes: a test case for predicting lifestyles and emergence of pathogens.</title>
        <authorList>
            <person name="Haridas S."/>
            <person name="Albert R."/>
            <person name="Binder M."/>
            <person name="Bloem J."/>
            <person name="Labutti K."/>
            <person name="Salamov A."/>
            <person name="Andreopoulos B."/>
            <person name="Baker S."/>
            <person name="Barry K."/>
            <person name="Bills G."/>
            <person name="Bluhm B."/>
            <person name="Cannon C."/>
            <person name="Castanera R."/>
            <person name="Culley D."/>
            <person name="Daum C."/>
            <person name="Ezra D."/>
            <person name="Gonzalez J."/>
            <person name="Henrissat B."/>
            <person name="Kuo A."/>
            <person name="Liang C."/>
            <person name="Lipzen A."/>
            <person name="Lutzoni F."/>
            <person name="Magnuson J."/>
            <person name="Mondo S."/>
            <person name="Nolan M."/>
            <person name="Ohm R."/>
            <person name="Pangilinan J."/>
            <person name="Park H.-J."/>
            <person name="Ramirez L."/>
            <person name="Alfaro M."/>
            <person name="Sun H."/>
            <person name="Tritt A."/>
            <person name="Yoshinaga Y."/>
            <person name="Zwiers L.-H."/>
            <person name="Turgeon B."/>
            <person name="Goodwin S."/>
            <person name="Spatafora J."/>
            <person name="Crous P."/>
            <person name="Grigoriev I."/>
        </authorList>
    </citation>
    <scope>NUCLEOTIDE SEQUENCE</scope>
    <source>
        <strain evidence="11">SCOH1-5</strain>
    </source>
</reference>
<dbReference type="InterPro" id="IPR005829">
    <property type="entry name" value="Sugar_transporter_CS"/>
</dbReference>
<dbReference type="NCBIfam" id="TIGR00879">
    <property type="entry name" value="SP"/>
    <property type="match status" value="1"/>
</dbReference>
<dbReference type="PANTHER" id="PTHR48022">
    <property type="entry name" value="PLASTIDIC GLUCOSE TRANSPORTER 4"/>
    <property type="match status" value="1"/>
</dbReference>